<dbReference type="Proteomes" id="UP000639643">
    <property type="component" value="Unassembled WGS sequence"/>
</dbReference>
<name>A0A8H6KYM0_9PEZI</name>
<keyword evidence="2" id="KW-1185">Reference proteome</keyword>
<organism evidence="1 2">
    <name type="scientific">Colletotrichum musicola</name>
    <dbReference type="NCBI Taxonomy" id="2175873"/>
    <lineage>
        <taxon>Eukaryota</taxon>
        <taxon>Fungi</taxon>
        <taxon>Dikarya</taxon>
        <taxon>Ascomycota</taxon>
        <taxon>Pezizomycotina</taxon>
        <taxon>Sordariomycetes</taxon>
        <taxon>Hypocreomycetidae</taxon>
        <taxon>Glomerellales</taxon>
        <taxon>Glomerellaceae</taxon>
        <taxon>Colletotrichum</taxon>
        <taxon>Colletotrichum orchidearum species complex</taxon>
    </lineage>
</organism>
<dbReference type="OrthoDB" id="20872at2759"/>
<dbReference type="EMBL" id="WIGM01000115">
    <property type="protein sequence ID" value="KAF6839306.1"/>
    <property type="molecule type" value="Genomic_DNA"/>
</dbReference>
<evidence type="ECO:0000313" key="1">
    <source>
        <dbReference type="EMBL" id="KAF6839306.1"/>
    </source>
</evidence>
<proteinExistence type="predicted"/>
<sequence length="236" mass="26751">MALLRAADHYDPARIRDWIADEPTDTVAAGALDAEEYSLASRLLEKSGSSMVLWAERYGVVEGKLDDVLSASRTLERSLLRLLKSIGKTLSDRLIPKLVSEGEDVHERTSLLQSLTATARFTLQEGRQGSDSEDCDSDASSIFEESDMDVDWAEIGDDLRTDIECLMDLEPLIKTPFIRPQSQKRVENSMPQPESWTPEKMYSDRIGHRFPKAQLDLVARLARANWHRFQRIQSEK</sequence>
<accession>A0A8H6KYM0</accession>
<dbReference type="AlphaFoldDB" id="A0A8H6KYM0"/>
<gene>
    <name evidence="1" type="ORF">CMUS01_04292</name>
</gene>
<protein>
    <submittedName>
        <fullName evidence="1">Uncharacterized protein</fullName>
    </submittedName>
</protein>
<reference evidence="1" key="1">
    <citation type="journal article" date="2020" name="Phytopathology">
        <title>Genome Sequence Resources of Colletotrichum truncatum, C. plurivorum, C. musicola, and C. sojae: Four Species Pathogenic to Soybean (Glycine max).</title>
        <authorList>
            <person name="Rogerio F."/>
            <person name="Boufleur T.R."/>
            <person name="Ciampi-Guillardi M."/>
            <person name="Sukno S.A."/>
            <person name="Thon M.R."/>
            <person name="Massola Junior N.S."/>
            <person name="Baroncelli R."/>
        </authorList>
    </citation>
    <scope>NUCLEOTIDE SEQUENCE</scope>
    <source>
        <strain evidence="1">LFN0074</strain>
    </source>
</reference>
<evidence type="ECO:0000313" key="2">
    <source>
        <dbReference type="Proteomes" id="UP000639643"/>
    </source>
</evidence>
<comment type="caution">
    <text evidence="1">The sequence shown here is derived from an EMBL/GenBank/DDBJ whole genome shotgun (WGS) entry which is preliminary data.</text>
</comment>